<dbReference type="Gene3D" id="2.40.160.10">
    <property type="entry name" value="Porin"/>
    <property type="match status" value="1"/>
</dbReference>
<evidence type="ECO:0000313" key="3">
    <source>
        <dbReference type="Proteomes" id="UP000282818"/>
    </source>
</evidence>
<comment type="caution">
    <text evidence="2">The sequence shown here is derived from an EMBL/GenBank/DDBJ whole genome shotgun (WGS) entry which is preliminary data.</text>
</comment>
<accession>A0A437QC75</accession>
<feature type="chain" id="PRO_5019555479" description="Porin" evidence="1">
    <location>
        <begin position="37"/>
        <end position="411"/>
    </location>
</feature>
<organism evidence="2 3">
    <name type="scientific">Neptunomonas marina</name>
    <dbReference type="NCBI Taxonomy" id="1815562"/>
    <lineage>
        <taxon>Bacteria</taxon>
        <taxon>Pseudomonadati</taxon>
        <taxon>Pseudomonadota</taxon>
        <taxon>Gammaproteobacteria</taxon>
        <taxon>Oceanospirillales</taxon>
        <taxon>Oceanospirillaceae</taxon>
        <taxon>Neptunomonas</taxon>
    </lineage>
</organism>
<proteinExistence type="predicted"/>
<evidence type="ECO:0008006" key="4">
    <source>
        <dbReference type="Google" id="ProtNLM"/>
    </source>
</evidence>
<dbReference type="AlphaFoldDB" id="A0A437QC75"/>
<dbReference type="InterPro" id="IPR023614">
    <property type="entry name" value="Porin_dom_sf"/>
</dbReference>
<protein>
    <recommendedName>
        <fullName evidence="4">Porin</fullName>
    </recommendedName>
</protein>
<keyword evidence="1" id="KW-0732">Signal</keyword>
<name>A0A437QC75_9GAMM</name>
<dbReference type="EMBL" id="SACQ01000001">
    <property type="protein sequence ID" value="RVU32127.1"/>
    <property type="molecule type" value="Genomic_DNA"/>
</dbReference>
<reference evidence="2 3" key="1">
    <citation type="submission" date="2019-01" db="EMBL/GenBank/DDBJ databases">
        <authorList>
            <person name="Chen W.-M."/>
        </authorList>
    </citation>
    <scope>NUCLEOTIDE SEQUENCE [LARGE SCALE GENOMIC DNA]</scope>
    <source>
        <strain evidence="2 3">HPM-16</strain>
    </source>
</reference>
<sequence>MLTTPVNRYSKGLRLSKLSKGSLLAAGLFSSMSVWADTATDFYWGGFVSQGVVTTTQENTFAGGSDGDISTSLREMAVYGTWRPSSRLHVSGQLMSRRSGSLSDGSPRIDYLLADFRFDSCECISAGARVGRLKIPYGFYNDTRDVPFTRPSIVLPQSIYFDQARDLMLSADGVMGYVSVPFEEHRLDYSLLIGQPEKDDNVEYIYLGAGLSGHFSRALGVVSKLDFSDMRDRWRLTSTLGHIALDYRPGSARELGLQKGQLDIKLATIGAEYNTERWSLTAEYARQQIDWSDLGGIFSVKPETDLESYYLQWVYRFTERWELLLRYDQFFYDRNDRDGSELPAVLGLPAHSQWTKDFTVGLGWQISERLSLRAEVHRLNGTAWLPRRENTDASKTKEDWSLYLLQLAYRF</sequence>
<keyword evidence="3" id="KW-1185">Reference proteome</keyword>
<gene>
    <name evidence="2" type="ORF">EOE65_00295</name>
</gene>
<dbReference type="Proteomes" id="UP000282818">
    <property type="component" value="Unassembled WGS sequence"/>
</dbReference>
<feature type="signal peptide" evidence="1">
    <location>
        <begin position="1"/>
        <end position="36"/>
    </location>
</feature>
<evidence type="ECO:0000313" key="2">
    <source>
        <dbReference type="EMBL" id="RVU32127.1"/>
    </source>
</evidence>
<evidence type="ECO:0000256" key="1">
    <source>
        <dbReference type="SAM" id="SignalP"/>
    </source>
</evidence>
<dbReference type="SUPFAM" id="SSF56935">
    <property type="entry name" value="Porins"/>
    <property type="match status" value="1"/>
</dbReference>